<reference evidence="4 5" key="1">
    <citation type="submission" date="2017-03" db="EMBL/GenBank/DDBJ databases">
        <title>Genome analysis of Rhizobial strains effectives or ineffectives for nitrogen fixation isolated from bean seeds.</title>
        <authorList>
            <person name="Peralta H."/>
            <person name="Aguilar-Vera A."/>
            <person name="Mora Y."/>
            <person name="Vargas-Lagunas C."/>
            <person name="Girard L."/>
            <person name="Mora J."/>
        </authorList>
    </citation>
    <scope>NUCLEOTIDE SEQUENCE [LARGE SCALE GENOMIC DNA]</scope>
    <source>
        <strain evidence="4 5">CCGM3</strain>
    </source>
</reference>
<protein>
    <recommendedName>
        <fullName evidence="6">Host specificity protein</fullName>
    </recommendedName>
</protein>
<dbReference type="RefSeq" id="WP_114712098.1">
    <property type="nucleotide sequence ID" value="NZ_KZ857258.1"/>
</dbReference>
<evidence type="ECO:0000259" key="1">
    <source>
        <dbReference type="Pfam" id="PF13547"/>
    </source>
</evidence>
<dbReference type="Pfam" id="PF23666">
    <property type="entry name" value="Rcc01698_C"/>
    <property type="match status" value="1"/>
</dbReference>
<dbReference type="Pfam" id="PF13550">
    <property type="entry name" value="Phage-tail_3"/>
    <property type="match status" value="1"/>
</dbReference>
<dbReference type="AlphaFoldDB" id="A0A370KTX8"/>
<dbReference type="CDD" id="cd19607">
    <property type="entry name" value="GTA_TIM-barrel-like"/>
    <property type="match status" value="1"/>
</dbReference>
<feature type="domain" description="GTA TIM-barrel-like" evidence="1">
    <location>
        <begin position="427"/>
        <end position="716"/>
    </location>
</feature>
<name>A0A370KTX8_9HYPH</name>
<sequence length="1277" mass="137387">MATLLFQAAGVALGSVFGPVGAIIGRAAGALAGSVVDHALLSRGSTVRGAHLSTARIPGADEGTAINRVYGTARIGGTLIWATRFEEQVTSERRGGKSSSGPRVETFRYFANLAIGLCEGPVARVRRVWADGKELDLTRIEMRFYSGDREQQPDPLIEAKQGAGMAPAYRGLAYVVFERLPLDAYGNRIPLLQFEVVRPIGALENQIKAVCIIPGATEQGYRTVAVSESTGAGSARVLNRNSLQGLTDWEVSIDELTALCPNLERVALVVSWFGTDLRAGECQILPGVEVSARNESSPWSVSGYSRGTAHLVSRSGGGPAYGGTPDDASVVSAIADLKARGLAVYLYPFVMMDIPAGNSLPDPYGASAQPAYPWRGRITCHPAIGQAGTVDRTSEAASQLSAFTGATQATDFSVDGQRVAYSGGEASYRRFILHHAQLAKAAGGIDGFIVGSELCGLTQVRDGVNGFPFVAALTALAADVKSLLPATKLTYGADWSEYFGYHPQDGSGDVYFNLDPLWSSPAIDAIGIDNYMPLADWRDDDLANANPDGFRAGDDFQALTTAITAGEGFDWYYASDAARRARQRSPISDGFVGKPWVFRYKDIAGWWSDPHHERIGGVEIPTPTSWLPRSKPVWFTELGCGAIDKGANQPNIFADPKSAESAVPYFSNRTRADTMQRRFLEAHHTWWGSGGPPAGMVDPAHLFVWSWDARPFPAFPQNTSTWNDGANWRIGHWLNGRLGSGTLAEVVAALLRDHGFDDFDVSEVSGDLLGYVQGDIASARRLIEPILEAFQIDAIEDTGRLRFRSRMRASLPALPGDILVDREDEPLWQETRGHDSDFAAEALLSFYNPDLDYEHASVRSHRVSQSTNRIIQQDLNAVMPEETALAAAEALLRDNRVARRSIRFSLPPNEVRIQTGDVIALPGLPGQFLISRVEDGEARRVEAREFASSVGSTAGTIAAGKPSGEGGSNLFSPVVQLMDLPRFDGSDPSSFARGAVLAKPWATVGLSSSATSEGYKGRVLLDRPARIGTLTSALAAGVIGRFDWSRPLELDLPYGGLASAPATSVLNGANLLAVLSVRSVWEVLAFREAEEISSGRWALRGLLRGLAGTEDAMFSGAAVGSAVVLLDEAVKPLGLGSDEMGLRLNWIAETASSTGKTGPFAFEGGLRARTPLAPVHIRCARGDNGVKITWIRRGRDSADSWLAADIPLDEPFERYRVEILDGDVVLRANESDRAQWIYPSADELADFGQPQNSLSLLIRQLGERVPLGIPARVTCAF</sequence>
<organism evidence="4 5">
    <name type="scientific">Rhizobium grahamii</name>
    <dbReference type="NCBI Taxonomy" id="1120045"/>
    <lineage>
        <taxon>Bacteria</taxon>
        <taxon>Pseudomonadati</taxon>
        <taxon>Pseudomonadota</taxon>
        <taxon>Alphaproteobacteria</taxon>
        <taxon>Hyphomicrobiales</taxon>
        <taxon>Rhizobiaceae</taxon>
        <taxon>Rhizobium/Agrobacterium group</taxon>
        <taxon>Rhizobium</taxon>
    </lineage>
</organism>
<dbReference type="InterPro" id="IPR056490">
    <property type="entry name" value="Rcc01698_C"/>
</dbReference>
<proteinExistence type="predicted"/>
<comment type="caution">
    <text evidence="4">The sequence shown here is derived from an EMBL/GenBank/DDBJ whole genome shotgun (WGS) entry which is preliminary data.</text>
</comment>
<dbReference type="EMBL" id="NAAC01000006">
    <property type="protein sequence ID" value="RDJ14444.1"/>
    <property type="molecule type" value="Genomic_DNA"/>
</dbReference>
<dbReference type="Pfam" id="PF13547">
    <property type="entry name" value="GTA_TIM"/>
    <property type="match status" value="1"/>
</dbReference>
<evidence type="ECO:0000313" key="5">
    <source>
        <dbReference type="Proteomes" id="UP000254939"/>
    </source>
</evidence>
<dbReference type="OrthoDB" id="8445115at2"/>
<evidence type="ECO:0000259" key="3">
    <source>
        <dbReference type="Pfam" id="PF23666"/>
    </source>
</evidence>
<dbReference type="Gene3D" id="3.20.20.80">
    <property type="entry name" value="Glycosidases"/>
    <property type="match status" value="1"/>
</dbReference>
<dbReference type="Proteomes" id="UP000254939">
    <property type="component" value="Unassembled WGS sequence"/>
</dbReference>
<dbReference type="InterPro" id="IPR025195">
    <property type="entry name" value="GTA_TIM_dom"/>
</dbReference>
<evidence type="ECO:0008006" key="6">
    <source>
        <dbReference type="Google" id="ProtNLM"/>
    </source>
</evidence>
<gene>
    <name evidence="4" type="ORF">B5K06_05975</name>
</gene>
<dbReference type="SUPFAM" id="SSF51445">
    <property type="entry name" value="(Trans)glycosidases"/>
    <property type="match status" value="1"/>
</dbReference>
<evidence type="ECO:0000259" key="2">
    <source>
        <dbReference type="Pfam" id="PF13550"/>
    </source>
</evidence>
<evidence type="ECO:0000313" key="4">
    <source>
        <dbReference type="EMBL" id="RDJ14444.1"/>
    </source>
</evidence>
<feature type="domain" description="Rcc01698-like C-terminal" evidence="3">
    <location>
        <begin position="1025"/>
        <end position="1124"/>
    </location>
</feature>
<dbReference type="InterPro" id="IPR017853">
    <property type="entry name" value="GH"/>
</dbReference>
<accession>A0A370KTX8</accession>
<feature type="domain" description="Tip attachment protein J" evidence="2">
    <location>
        <begin position="776"/>
        <end position="935"/>
    </location>
</feature>
<dbReference type="InterPro" id="IPR032876">
    <property type="entry name" value="J_dom"/>
</dbReference>